<accession>A0A6J4S0R5</accession>
<sequence>RRRRRRPARRLWCGRAARSGRARAPGRLPPARPRAGSAPRSRAPRARLRRSSALGQPLARRPALRLAWAPRPLRLHLPRAALLRPVRLRLRLPTLLDRLPARARLLWPALLDRRSLRVPAAGRLRAVPLGSLLRRRVAHRHLQWAGGRRGVRLLLV</sequence>
<dbReference type="EMBL" id="CADCVW010000021">
    <property type="protein sequence ID" value="CAA9486553.1"/>
    <property type="molecule type" value="Genomic_DNA"/>
</dbReference>
<proteinExistence type="predicted"/>
<reference evidence="2" key="1">
    <citation type="submission" date="2020-02" db="EMBL/GenBank/DDBJ databases">
        <authorList>
            <person name="Meier V. D."/>
        </authorList>
    </citation>
    <scope>NUCLEOTIDE SEQUENCE</scope>
    <source>
        <strain evidence="2">AVDCRST_MAG39</strain>
    </source>
</reference>
<dbReference type="AlphaFoldDB" id="A0A6J4S0R5"/>
<feature type="region of interest" description="Disordered" evidence="1">
    <location>
        <begin position="1"/>
        <end position="56"/>
    </location>
</feature>
<evidence type="ECO:0000256" key="1">
    <source>
        <dbReference type="SAM" id="MobiDB-lite"/>
    </source>
</evidence>
<organism evidence="2">
    <name type="scientific">uncultured Sphingomonadaceae bacterium</name>
    <dbReference type="NCBI Taxonomy" id="169976"/>
    <lineage>
        <taxon>Bacteria</taxon>
        <taxon>Pseudomonadati</taxon>
        <taxon>Pseudomonadota</taxon>
        <taxon>Alphaproteobacteria</taxon>
        <taxon>Sphingomonadales</taxon>
        <taxon>Sphingomonadaceae</taxon>
        <taxon>environmental samples</taxon>
    </lineage>
</organism>
<gene>
    <name evidence="2" type="ORF">AVDCRST_MAG39-499</name>
</gene>
<feature type="non-terminal residue" evidence="2">
    <location>
        <position position="1"/>
    </location>
</feature>
<feature type="non-terminal residue" evidence="2">
    <location>
        <position position="156"/>
    </location>
</feature>
<protein>
    <submittedName>
        <fullName evidence="2">Uncharacterized protein</fullName>
    </submittedName>
</protein>
<name>A0A6J4S0R5_9SPHN</name>
<evidence type="ECO:0000313" key="2">
    <source>
        <dbReference type="EMBL" id="CAA9486553.1"/>
    </source>
</evidence>
<feature type="compositionally biased region" description="Low complexity" evidence="1">
    <location>
        <begin position="14"/>
        <end position="26"/>
    </location>
</feature>